<keyword evidence="2" id="KW-1185">Reference proteome</keyword>
<reference evidence="1 2" key="1">
    <citation type="submission" date="2012-07" db="EMBL/GenBank/DDBJ databases">
        <title>The Genome Sequence of Fusobacterium ulcerans 12_1B.</title>
        <authorList>
            <consortium name="The Broad Institute Genome Sequencing Platform"/>
            <person name="Earl A."/>
            <person name="Ward D."/>
            <person name="Feldgarden M."/>
            <person name="Gevers D."/>
            <person name="Strauss J."/>
            <person name="Ambrose C.E."/>
            <person name="Allen-Vercoe E."/>
            <person name="Walker B."/>
            <person name="Young S.K."/>
            <person name="Zeng Q."/>
            <person name="Gargeya S."/>
            <person name="Fitzgerald M."/>
            <person name="Haas B."/>
            <person name="Abouelleil A."/>
            <person name="Alvarado L."/>
            <person name="Arachchi H.M."/>
            <person name="Berlin A.M."/>
            <person name="Chapman S.B."/>
            <person name="Goldberg J."/>
            <person name="Griggs A."/>
            <person name="Gujja S."/>
            <person name="Hansen M."/>
            <person name="Howarth C."/>
            <person name="Imamovic A."/>
            <person name="Larimer J."/>
            <person name="McCowen C."/>
            <person name="Montmayeur A."/>
            <person name="Murphy C."/>
            <person name="Neiman D."/>
            <person name="Pearson M."/>
            <person name="Priest M."/>
            <person name="Roberts A."/>
            <person name="Saif S."/>
            <person name="Shea T."/>
            <person name="Sisk P."/>
            <person name="Sykes S."/>
            <person name="Wortman J."/>
            <person name="Nusbaum C."/>
            <person name="Birren B."/>
        </authorList>
    </citation>
    <scope>NUCLEOTIDE SEQUENCE [LARGE SCALE GENOMIC DNA]</scope>
    <source>
        <strain evidence="1 2">12_1B</strain>
    </source>
</reference>
<dbReference type="InterPro" id="IPR029063">
    <property type="entry name" value="SAM-dependent_MTases_sf"/>
</dbReference>
<dbReference type="AlphaFoldDB" id="H1PW19"/>
<dbReference type="PATRIC" id="fig|457404.5.peg.2543"/>
<organism evidence="1 2">
    <name type="scientific">Fusobacterium ulcerans 12-1B</name>
    <dbReference type="NCBI Taxonomy" id="457404"/>
    <lineage>
        <taxon>Bacteria</taxon>
        <taxon>Fusobacteriati</taxon>
        <taxon>Fusobacteriota</taxon>
        <taxon>Fusobacteriia</taxon>
        <taxon>Fusobacteriales</taxon>
        <taxon>Fusobacteriaceae</taxon>
        <taxon>Fusobacterium</taxon>
    </lineage>
</organism>
<dbReference type="Proteomes" id="UP000003233">
    <property type="component" value="Unassembled WGS sequence"/>
</dbReference>
<comment type="caution">
    <text evidence="1">The sequence shown here is derived from an EMBL/GenBank/DDBJ whole genome shotgun (WGS) entry which is preliminary data.</text>
</comment>
<evidence type="ECO:0000313" key="1">
    <source>
        <dbReference type="EMBL" id="EHO79873.1"/>
    </source>
</evidence>
<dbReference type="EMBL" id="AGWJ02000023">
    <property type="protein sequence ID" value="EHO79873.1"/>
    <property type="molecule type" value="Genomic_DNA"/>
</dbReference>
<proteinExistence type="predicted"/>
<sequence length="115" mass="13752">MVDIVASEDKEEAILQDTFNKIRDFSHNRFYTLNEIKKFLKDNSFIEAKIQTWKTEREFYNWISLSNFKDPNNLLFNIMRGFALNNIDIGANLRLENNEIRFDQKMVLIKVTNIK</sequence>
<accession>H1PW19</accession>
<name>H1PW19_9FUSO</name>
<dbReference type="BioCyc" id="FSP457404-HMP:GTSQ-2638-MONOMER"/>
<protein>
    <submittedName>
        <fullName evidence="1">Uncharacterized protein</fullName>
    </submittedName>
</protein>
<evidence type="ECO:0000313" key="2">
    <source>
        <dbReference type="Proteomes" id="UP000003233"/>
    </source>
</evidence>
<dbReference type="Gene3D" id="3.40.50.150">
    <property type="entry name" value="Vaccinia Virus protein VP39"/>
    <property type="match status" value="1"/>
</dbReference>
<dbReference type="HOGENOM" id="CLU_2105429_0_0_0"/>
<dbReference type="RefSeq" id="WP_008698369.1">
    <property type="nucleotide sequence ID" value="NZ_KE161009.1"/>
</dbReference>
<gene>
    <name evidence="1" type="ORF">HMPREF0402_02612</name>
</gene>